<sequence>MPTYNRNSSAQQPIHRPVCRSPFLAPPPCPQPPRRYRGRVGAIVGAAFLGAGIAMLALFSRLQSSDFSSQDRHYLAVIRNPCEHGEVLDTTRCSSWGQQRWRWPDDRTLVKDANDVCAAEAGAQREEKIRTGGSLIAARHPAFFDLQVGVEEVAARNVYCPNVIAPAGESPDLAAATELTGKP</sequence>
<gene>
    <name evidence="3" type="ORF">FPZ47_06185</name>
</gene>
<organism evidence="3 4">
    <name type="scientific">Mycobacterium helveticum</name>
    <dbReference type="NCBI Taxonomy" id="2592811"/>
    <lineage>
        <taxon>Bacteria</taxon>
        <taxon>Bacillati</taxon>
        <taxon>Actinomycetota</taxon>
        <taxon>Actinomycetes</taxon>
        <taxon>Mycobacteriales</taxon>
        <taxon>Mycobacteriaceae</taxon>
        <taxon>Mycobacterium</taxon>
    </lineage>
</organism>
<keyword evidence="2" id="KW-0472">Membrane</keyword>
<evidence type="ECO:0000313" key="3">
    <source>
        <dbReference type="EMBL" id="TVS91148.1"/>
    </source>
</evidence>
<feature type="region of interest" description="Disordered" evidence="1">
    <location>
        <begin position="1"/>
        <end position="25"/>
    </location>
</feature>
<dbReference type="EMBL" id="VMQU01000017">
    <property type="protein sequence ID" value="TVS91148.1"/>
    <property type="molecule type" value="Genomic_DNA"/>
</dbReference>
<keyword evidence="2" id="KW-0812">Transmembrane</keyword>
<proteinExistence type="predicted"/>
<keyword evidence="4" id="KW-1185">Reference proteome</keyword>
<evidence type="ECO:0000256" key="1">
    <source>
        <dbReference type="SAM" id="MobiDB-lite"/>
    </source>
</evidence>
<dbReference type="RefSeq" id="WP_144950263.1">
    <property type="nucleotide sequence ID" value="NZ_VMQU01000017.1"/>
</dbReference>
<protein>
    <submittedName>
        <fullName evidence="3">Uncharacterized protein</fullName>
    </submittedName>
</protein>
<dbReference type="AlphaFoldDB" id="A0A557XYB3"/>
<evidence type="ECO:0000256" key="2">
    <source>
        <dbReference type="SAM" id="Phobius"/>
    </source>
</evidence>
<comment type="caution">
    <text evidence="3">The sequence shown here is derived from an EMBL/GenBank/DDBJ whole genome shotgun (WGS) entry which is preliminary data.</text>
</comment>
<dbReference type="Proteomes" id="UP000320513">
    <property type="component" value="Unassembled WGS sequence"/>
</dbReference>
<keyword evidence="2" id="KW-1133">Transmembrane helix</keyword>
<feature type="compositionally biased region" description="Polar residues" evidence="1">
    <location>
        <begin position="1"/>
        <end position="12"/>
    </location>
</feature>
<feature type="transmembrane region" description="Helical" evidence="2">
    <location>
        <begin position="40"/>
        <end position="59"/>
    </location>
</feature>
<reference evidence="3 4" key="1">
    <citation type="submission" date="2019-07" db="EMBL/GenBank/DDBJ databases">
        <title>New Mycobacterium species.</title>
        <authorList>
            <person name="Tortoli E."/>
            <person name="Ghielmetti G."/>
            <person name="Friedel U."/>
            <person name="Trovato A."/>
        </authorList>
    </citation>
    <scope>NUCLEOTIDE SEQUENCE [LARGE SCALE GENOMIC DNA]</scope>
    <source>
        <strain evidence="3 4">16-83</strain>
    </source>
</reference>
<accession>A0A557XYB3</accession>
<evidence type="ECO:0000313" key="4">
    <source>
        <dbReference type="Proteomes" id="UP000320513"/>
    </source>
</evidence>
<name>A0A557XYB3_9MYCO</name>